<feature type="region of interest" description="Disordered" evidence="1">
    <location>
        <begin position="1"/>
        <end position="68"/>
    </location>
</feature>
<evidence type="ECO:0000313" key="3">
    <source>
        <dbReference type="Proteomes" id="UP000054516"/>
    </source>
</evidence>
<evidence type="ECO:0000256" key="1">
    <source>
        <dbReference type="SAM" id="MobiDB-lite"/>
    </source>
</evidence>
<dbReference type="AlphaFoldDB" id="A0A1W2TK76"/>
<feature type="compositionally biased region" description="Low complexity" evidence="1">
    <location>
        <begin position="369"/>
        <end position="387"/>
    </location>
</feature>
<keyword evidence="3" id="KW-1185">Reference proteome</keyword>
<dbReference type="OrthoDB" id="5396104at2759"/>
<feature type="compositionally biased region" description="Acidic residues" evidence="1">
    <location>
        <begin position="282"/>
        <end position="296"/>
    </location>
</feature>
<sequence>MPSRISLPKLSLFSPRNPPSSSSSSSSPPPPSSTTSASKMPLSPSSPKPASSFSRRTSTPGSPPARLHLRNILPASPEQPPIMPPPPRTPRAWVWQCHQCLSIYPLGCTRRCLDCSHTYCVSSAQAQAQVDVNYNSGSSRSSSSSSSKKRRRPAVICTAEFDYVGWEQWGSWRRKVLGLEAQGRCEPGARDRAFLRRRHDCWLDCDSPSECCHRRYSLAAEMMRRQLYAPDPPRSPDGDLPPSEALAMPRQQQQQQQQQQHEDVVGDEETPKSPLGQSSFLWDDDETRGDDEEERREEERWWATQSRLGSDQRDGGTISRIPGLGLLGLDADANDGGGNTLERCERRLTVRNFTDDEIAAESESESDSDASSWSSWSLDSDDSSGAGEARRKAS</sequence>
<proteinExistence type="predicted"/>
<dbReference type="EMBL" id="DF977478">
    <property type="protein sequence ID" value="GAP88657.1"/>
    <property type="molecule type" value="Genomic_DNA"/>
</dbReference>
<evidence type="ECO:0000313" key="2">
    <source>
        <dbReference type="EMBL" id="GAP88657.1"/>
    </source>
</evidence>
<organism evidence="2">
    <name type="scientific">Rosellinia necatrix</name>
    <name type="common">White root-rot fungus</name>
    <dbReference type="NCBI Taxonomy" id="77044"/>
    <lineage>
        <taxon>Eukaryota</taxon>
        <taxon>Fungi</taxon>
        <taxon>Dikarya</taxon>
        <taxon>Ascomycota</taxon>
        <taxon>Pezizomycotina</taxon>
        <taxon>Sordariomycetes</taxon>
        <taxon>Xylariomycetidae</taxon>
        <taxon>Xylariales</taxon>
        <taxon>Xylariaceae</taxon>
        <taxon>Rosellinia</taxon>
    </lineage>
</organism>
<feature type="compositionally biased region" description="Acidic residues" evidence="1">
    <location>
        <begin position="355"/>
        <end position="368"/>
    </location>
</feature>
<protein>
    <submittedName>
        <fullName evidence="2">Uncharacterized protein</fullName>
    </submittedName>
</protein>
<reference evidence="2" key="1">
    <citation type="submission" date="2016-03" db="EMBL/GenBank/DDBJ databases">
        <title>Draft genome sequence of Rosellinia necatrix.</title>
        <authorList>
            <person name="Kanematsu S."/>
        </authorList>
    </citation>
    <scope>NUCLEOTIDE SEQUENCE [LARGE SCALE GENOMIC DNA]</scope>
    <source>
        <strain evidence="2">W97</strain>
    </source>
</reference>
<feature type="region of interest" description="Disordered" evidence="1">
    <location>
        <begin position="228"/>
        <end position="319"/>
    </location>
</feature>
<feature type="compositionally biased region" description="Low complexity" evidence="1">
    <location>
        <begin position="33"/>
        <end position="54"/>
    </location>
</feature>
<dbReference type="Proteomes" id="UP000054516">
    <property type="component" value="Unassembled WGS sequence"/>
</dbReference>
<gene>
    <name evidence="2" type="ORF">SAMD00023353_3300480</name>
</gene>
<feature type="region of interest" description="Disordered" evidence="1">
    <location>
        <begin position="334"/>
        <end position="394"/>
    </location>
</feature>
<name>A0A1W2TK76_ROSNE</name>
<accession>A0A1W2TK76</accession>
<dbReference type="STRING" id="77044.A0A1W2TK76"/>